<sequence length="238" mass="26174">MTTISNSDVITASTACNKESNWDTSAFKRLLERKWDVNSNYGHIGDALCMAVGASKAPLVQFLLDHGADPNANLRGETYTPLELSAVVKADLEIMALLLKHGAVFRGRSVMLLAACAGRVDMLDMLVSAGASVDALPDNEDVYDNARERDDWGTPLHGAAGNNQAKTVEWLLSKGASIGIKNYVGLTPKEVADKKGHLEWTPTRLSGLRLRIEAWQGELRRLLEMFEFLVVVERHRLD</sequence>
<feature type="repeat" description="ANK" evidence="3">
    <location>
        <begin position="151"/>
        <end position="183"/>
    </location>
</feature>
<keyword evidence="5" id="KW-1185">Reference proteome</keyword>
<comment type="caution">
    <text evidence="4">The sequence shown here is derived from an EMBL/GenBank/DDBJ whole genome shotgun (WGS) entry which is preliminary data.</text>
</comment>
<dbReference type="SMART" id="SM00248">
    <property type="entry name" value="ANK"/>
    <property type="match status" value="4"/>
</dbReference>
<keyword evidence="1" id="KW-0677">Repeat</keyword>
<dbReference type="PROSITE" id="PS50297">
    <property type="entry name" value="ANK_REP_REGION"/>
    <property type="match status" value="2"/>
</dbReference>
<dbReference type="PROSITE" id="PS50088">
    <property type="entry name" value="ANK_REPEAT"/>
    <property type="match status" value="2"/>
</dbReference>
<keyword evidence="2 3" id="KW-0040">ANK repeat</keyword>
<organism evidence="4 5">
    <name type="scientific">Xylaria flabelliformis</name>
    <dbReference type="NCBI Taxonomy" id="2512241"/>
    <lineage>
        <taxon>Eukaryota</taxon>
        <taxon>Fungi</taxon>
        <taxon>Dikarya</taxon>
        <taxon>Ascomycota</taxon>
        <taxon>Pezizomycotina</taxon>
        <taxon>Sordariomycetes</taxon>
        <taxon>Xylariomycetidae</taxon>
        <taxon>Xylariales</taxon>
        <taxon>Xylariaceae</taxon>
        <taxon>Xylaria</taxon>
    </lineage>
</organism>
<dbReference type="EMBL" id="VFLP01000070">
    <property type="protein sequence ID" value="TRX89273.1"/>
    <property type="molecule type" value="Genomic_DNA"/>
</dbReference>
<dbReference type="STRING" id="2512241.A0A553HMT7"/>
<evidence type="ECO:0000256" key="1">
    <source>
        <dbReference type="ARBA" id="ARBA00022737"/>
    </source>
</evidence>
<feature type="repeat" description="ANK" evidence="3">
    <location>
        <begin position="106"/>
        <end position="138"/>
    </location>
</feature>
<dbReference type="OrthoDB" id="194358at2759"/>
<dbReference type="PANTHER" id="PTHR24171">
    <property type="entry name" value="ANKYRIN REPEAT DOMAIN-CONTAINING PROTEIN 39-RELATED"/>
    <property type="match status" value="1"/>
</dbReference>
<dbReference type="Proteomes" id="UP000319160">
    <property type="component" value="Unassembled WGS sequence"/>
</dbReference>
<dbReference type="InterPro" id="IPR002110">
    <property type="entry name" value="Ankyrin_rpt"/>
</dbReference>
<dbReference type="Pfam" id="PF12796">
    <property type="entry name" value="Ank_2"/>
    <property type="match status" value="2"/>
</dbReference>
<gene>
    <name evidence="4" type="ORF">FHL15_009846</name>
</gene>
<evidence type="ECO:0000313" key="5">
    <source>
        <dbReference type="Proteomes" id="UP000319160"/>
    </source>
</evidence>
<accession>A0A553HMT7</accession>
<dbReference type="AlphaFoldDB" id="A0A553HMT7"/>
<proteinExistence type="predicted"/>
<reference evidence="5" key="1">
    <citation type="submission" date="2019-06" db="EMBL/GenBank/DDBJ databases">
        <title>Draft genome sequence of the griseofulvin-producing fungus Xylaria cubensis strain G536.</title>
        <authorList>
            <person name="Mead M.E."/>
            <person name="Raja H.A."/>
            <person name="Steenwyk J.L."/>
            <person name="Knowles S.L."/>
            <person name="Oberlies N.H."/>
            <person name="Rokas A."/>
        </authorList>
    </citation>
    <scope>NUCLEOTIDE SEQUENCE [LARGE SCALE GENOMIC DNA]</scope>
    <source>
        <strain evidence="5">G536</strain>
    </source>
</reference>
<name>A0A553HMT7_9PEZI</name>
<evidence type="ECO:0000256" key="3">
    <source>
        <dbReference type="PROSITE-ProRule" id="PRU00023"/>
    </source>
</evidence>
<evidence type="ECO:0000313" key="4">
    <source>
        <dbReference type="EMBL" id="TRX89273.1"/>
    </source>
</evidence>
<dbReference type="InterPro" id="IPR036770">
    <property type="entry name" value="Ankyrin_rpt-contain_sf"/>
</dbReference>
<protein>
    <submittedName>
        <fullName evidence="4">Uncharacterized protein</fullName>
    </submittedName>
</protein>
<dbReference type="Gene3D" id="1.25.40.20">
    <property type="entry name" value="Ankyrin repeat-containing domain"/>
    <property type="match status" value="2"/>
</dbReference>
<evidence type="ECO:0000256" key="2">
    <source>
        <dbReference type="ARBA" id="ARBA00023043"/>
    </source>
</evidence>
<dbReference type="SUPFAM" id="SSF48403">
    <property type="entry name" value="Ankyrin repeat"/>
    <property type="match status" value="1"/>
</dbReference>